<reference evidence="1 2" key="2">
    <citation type="journal article" date="2019" name="G3 (Bethesda)">
        <title>Hybrid Assembly of the Genome of the Entomopathogenic Nematode Steinernema carpocapsae Identifies the X-Chromosome.</title>
        <authorList>
            <person name="Serra L."/>
            <person name="Macchietto M."/>
            <person name="Macias-Munoz A."/>
            <person name="McGill C.J."/>
            <person name="Rodriguez I.M."/>
            <person name="Rodriguez B."/>
            <person name="Murad R."/>
            <person name="Mortazavi A."/>
        </authorList>
    </citation>
    <scope>NUCLEOTIDE SEQUENCE [LARGE SCALE GENOMIC DNA]</scope>
    <source>
        <strain evidence="1 2">ALL</strain>
    </source>
</reference>
<comment type="caution">
    <text evidence="1">The sequence shown here is derived from an EMBL/GenBank/DDBJ whole genome shotgun (WGS) entry which is preliminary data.</text>
</comment>
<keyword evidence="2" id="KW-1185">Reference proteome</keyword>
<dbReference type="STRING" id="34508.A0A4U5M7V6"/>
<evidence type="ECO:0000313" key="2">
    <source>
        <dbReference type="Proteomes" id="UP000298663"/>
    </source>
</evidence>
<organism evidence="1 2">
    <name type="scientific">Steinernema carpocapsae</name>
    <name type="common">Entomopathogenic nematode</name>
    <dbReference type="NCBI Taxonomy" id="34508"/>
    <lineage>
        <taxon>Eukaryota</taxon>
        <taxon>Metazoa</taxon>
        <taxon>Ecdysozoa</taxon>
        <taxon>Nematoda</taxon>
        <taxon>Chromadorea</taxon>
        <taxon>Rhabditida</taxon>
        <taxon>Tylenchina</taxon>
        <taxon>Panagrolaimomorpha</taxon>
        <taxon>Strongyloidoidea</taxon>
        <taxon>Steinernematidae</taxon>
        <taxon>Steinernema</taxon>
    </lineage>
</organism>
<dbReference type="Gene3D" id="3.40.50.2060">
    <property type="match status" value="1"/>
</dbReference>
<accession>A0A4U5M7V6</accession>
<dbReference type="EMBL" id="AZBU02000009">
    <property type="protein sequence ID" value="TKR65009.1"/>
    <property type="molecule type" value="Genomic_DNA"/>
</dbReference>
<dbReference type="SUPFAM" id="SSF56815">
    <property type="entry name" value="Sec1/munc18-like (SM) proteins"/>
    <property type="match status" value="1"/>
</dbReference>
<dbReference type="InterPro" id="IPR043154">
    <property type="entry name" value="Sec-1-like_dom1"/>
</dbReference>
<sequence>MNNLDIECLEPGELVRILRSIDGEKDLVVEPSLTRHLEKIASMSLLQQHNCSRVQQLHPEVNLVWGENVVHRIYLVQTSVEIAKLISGHIRAEPLKKYSVAYVGDGMTFYKTLEREFEENSVFSSIDLYELQFKDADVEVKVRLDC</sequence>
<name>A0A4U5M7V6_STECR</name>
<reference evidence="1 2" key="1">
    <citation type="journal article" date="2015" name="Genome Biol.">
        <title>Comparative genomics of Steinernema reveals deeply conserved gene regulatory networks.</title>
        <authorList>
            <person name="Dillman A.R."/>
            <person name="Macchietto M."/>
            <person name="Porter C.F."/>
            <person name="Rogers A."/>
            <person name="Williams B."/>
            <person name="Antoshechkin I."/>
            <person name="Lee M.M."/>
            <person name="Goodwin Z."/>
            <person name="Lu X."/>
            <person name="Lewis E.E."/>
            <person name="Goodrich-Blair H."/>
            <person name="Stock S.P."/>
            <person name="Adams B.J."/>
            <person name="Sternberg P.W."/>
            <person name="Mortazavi A."/>
        </authorList>
    </citation>
    <scope>NUCLEOTIDE SEQUENCE [LARGE SCALE GENOMIC DNA]</scope>
    <source>
        <strain evidence="1 2">ALL</strain>
    </source>
</reference>
<protein>
    <submittedName>
        <fullName evidence="1">Uncharacterized protein</fullName>
    </submittedName>
</protein>
<proteinExistence type="predicted"/>
<dbReference type="Proteomes" id="UP000298663">
    <property type="component" value="Unassembled WGS sequence"/>
</dbReference>
<dbReference type="InterPro" id="IPR036045">
    <property type="entry name" value="Sec1-like_sf"/>
</dbReference>
<dbReference type="OrthoDB" id="10262528at2759"/>
<gene>
    <name evidence="1" type="ORF">L596_025473</name>
</gene>
<dbReference type="AlphaFoldDB" id="A0A4U5M7V6"/>
<evidence type="ECO:0000313" key="1">
    <source>
        <dbReference type="EMBL" id="TKR65009.1"/>
    </source>
</evidence>